<accession>A0ABP8INK8</accession>
<reference evidence="3" key="1">
    <citation type="journal article" date="2019" name="Int. J. Syst. Evol. Microbiol.">
        <title>The Global Catalogue of Microorganisms (GCM) 10K type strain sequencing project: providing services to taxonomists for standard genome sequencing and annotation.</title>
        <authorList>
            <consortium name="The Broad Institute Genomics Platform"/>
            <consortium name="The Broad Institute Genome Sequencing Center for Infectious Disease"/>
            <person name="Wu L."/>
            <person name="Ma J."/>
        </authorList>
    </citation>
    <scope>NUCLEOTIDE SEQUENCE [LARGE SCALE GENOMIC DNA]</scope>
    <source>
        <strain evidence="3">JCM 17728</strain>
    </source>
</reference>
<keyword evidence="3" id="KW-1185">Reference proteome</keyword>
<feature type="signal peptide" evidence="1">
    <location>
        <begin position="1"/>
        <end position="27"/>
    </location>
</feature>
<keyword evidence="1" id="KW-0732">Signal</keyword>
<evidence type="ECO:0000256" key="1">
    <source>
        <dbReference type="SAM" id="SignalP"/>
    </source>
</evidence>
<sequence length="83" mass="9452">MTIFKTTLVTAVTALLVVGCSSSSRYAVQNESEDEYVYILDYEKIAFIEKATQYSNSNLDMIWVNPPVKRIKRSELEALQAKQ</sequence>
<name>A0ABP8INK8_9GAMM</name>
<evidence type="ECO:0000313" key="3">
    <source>
        <dbReference type="Proteomes" id="UP001501011"/>
    </source>
</evidence>
<protein>
    <recommendedName>
        <fullName evidence="4">Lipoprotein</fullName>
    </recommendedName>
</protein>
<feature type="chain" id="PRO_5045082512" description="Lipoprotein" evidence="1">
    <location>
        <begin position="28"/>
        <end position="83"/>
    </location>
</feature>
<proteinExistence type="predicted"/>
<dbReference type="PROSITE" id="PS51257">
    <property type="entry name" value="PROKAR_LIPOPROTEIN"/>
    <property type="match status" value="1"/>
</dbReference>
<evidence type="ECO:0000313" key="2">
    <source>
        <dbReference type="EMBL" id="GAA4363877.1"/>
    </source>
</evidence>
<evidence type="ECO:0008006" key="4">
    <source>
        <dbReference type="Google" id="ProtNLM"/>
    </source>
</evidence>
<gene>
    <name evidence="2" type="ORF">GCM10023151_19480</name>
</gene>
<organism evidence="2 3">
    <name type="scientific">Kangiella marina</name>
    <dbReference type="NCBI Taxonomy" id="1079178"/>
    <lineage>
        <taxon>Bacteria</taxon>
        <taxon>Pseudomonadati</taxon>
        <taxon>Pseudomonadota</taxon>
        <taxon>Gammaproteobacteria</taxon>
        <taxon>Kangiellales</taxon>
        <taxon>Kangiellaceae</taxon>
        <taxon>Kangiella</taxon>
    </lineage>
</organism>
<dbReference type="RefSeq" id="WP_345293032.1">
    <property type="nucleotide sequence ID" value="NZ_BAABFV010000002.1"/>
</dbReference>
<dbReference type="Proteomes" id="UP001501011">
    <property type="component" value="Unassembled WGS sequence"/>
</dbReference>
<dbReference type="EMBL" id="BAABFV010000002">
    <property type="protein sequence ID" value="GAA4363877.1"/>
    <property type="molecule type" value="Genomic_DNA"/>
</dbReference>
<comment type="caution">
    <text evidence="2">The sequence shown here is derived from an EMBL/GenBank/DDBJ whole genome shotgun (WGS) entry which is preliminary data.</text>
</comment>